<name>A0A2N4TNC8_RALPI</name>
<dbReference type="Proteomes" id="UP000234456">
    <property type="component" value="Unassembled WGS sequence"/>
</dbReference>
<gene>
    <name evidence="1" type="ORF">C0Q88_16490</name>
</gene>
<organism evidence="1 2">
    <name type="scientific">Ralstonia pickettii</name>
    <name type="common">Burkholderia pickettii</name>
    <dbReference type="NCBI Taxonomy" id="329"/>
    <lineage>
        <taxon>Bacteria</taxon>
        <taxon>Pseudomonadati</taxon>
        <taxon>Pseudomonadota</taxon>
        <taxon>Betaproteobacteria</taxon>
        <taxon>Burkholderiales</taxon>
        <taxon>Burkholderiaceae</taxon>
        <taxon>Ralstonia</taxon>
    </lineage>
</organism>
<comment type="caution">
    <text evidence="1">The sequence shown here is derived from an EMBL/GenBank/DDBJ whole genome shotgun (WGS) entry which is preliminary data.</text>
</comment>
<evidence type="ECO:0000313" key="1">
    <source>
        <dbReference type="EMBL" id="PLC41208.1"/>
    </source>
</evidence>
<proteinExistence type="predicted"/>
<accession>A0A2N4TNC8</accession>
<reference evidence="1 2" key="1">
    <citation type="submission" date="2017-12" db="EMBL/GenBank/DDBJ databases">
        <title>Draft genome sequence of Ralstonia pickettii 52.</title>
        <authorList>
            <person name="Zheng B."/>
        </authorList>
    </citation>
    <scope>NUCLEOTIDE SEQUENCE [LARGE SCALE GENOMIC DNA]</scope>
    <source>
        <strain evidence="1 2">52</strain>
    </source>
</reference>
<evidence type="ECO:0000313" key="2">
    <source>
        <dbReference type="Proteomes" id="UP000234456"/>
    </source>
</evidence>
<dbReference type="AlphaFoldDB" id="A0A2N4TNC8"/>
<protein>
    <submittedName>
        <fullName evidence="1">Uncharacterized protein</fullName>
    </submittedName>
</protein>
<dbReference type="EMBL" id="PKQE01000004">
    <property type="protein sequence ID" value="PLC41208.1"/>
    <property type="molecule type" value="Genomic_DNA"/>
</dbReference>
<sequence length="104" mass="11386">MFWAGECVQQPVNTPSAGKRQPAAHDLPRRQIDLQTSKTTGVLWSRYRRSAGITQIGEVPIPRTIEVMLLAWTHLATAAAVMTMAMTRVGTRKSGMLEGPVLNA</sequence>